<organism evidence="2 3">
    <name type="scientific">Funneliformis caledonium</name>
    <dbReference type="NCBI Taxonomy" id="1117310"/>
    <lineage>
        <taxon>Eukaryota</taxon>
        <taxon>Fungi</taxon>
        <taxon>Fungi incertae sedis</taxon>
        <taxon>Mucoromycota</taxon>
        <taxon>Glomeromycotina</taxon>
        <taxon>Glomeromycetes</taxon>
        <taxon>Glomerales</taxon>
        <taxon>Glomeraceae</taxon>
        <taxon>Funneliformis</taxon>
    </lineage>
</organism>
<protein>
    <submittedName>
        <fullName evidence="2">10893_t:CDS:1</fullName>
    </submittedName>
</protein>
<evidence type="ECO:0000313" key="3">
    <source>
        <dbReference type="Proteomes" id="UP000789570"/>
    </source>
</evidence>
<evidence type="ECO:0000313" key="2">
    <source>
        <dbReference type="EMBL" id="CAG8720910.1"/>
    </source>
</evidence>
<feature type="non-terminal residue" evidence="2">
    <location>
        <position position="198"/>
    </location>
</feature>
<name>A0A9N9NCT2_9GLOM</name>
<feature type="compositionally biased region" description="Basic and acidic residues" evidence="1">
    <location>
        <begin position="1"/>
        <end position="13"/>
    </location>
</feature>
<sequence>LENKNKELEHNEMKYQNSQHNEARSKNDVNNTLRKKTNKEKDMNKKCKMYKKFNIECYESSSEKSSFEYESDTEDNEINAKKGDNAHRKNKPKNNDDKRKAKHKTSVPYNNRLQDQDDFSPYLIDSDNDQGNSSVVKYIEKTIATNISHTKKKNDEANNLKSQVRLTKPTKKKSKVDISDEYTNSLPQRSTRNLKNNK</sequence>
<accession>A0A9N9NCT2</accession>
<feature type="region of interest" description="Disordered" evidence="1">
    <location>
        <begin position="59"/>
        <end position="131"/>
    </location>
</feature>
<keyword evidence="3" id="KW-1185">Reference proteome</keyword>
<dbReference type="AlphaFoldDB" id="A0A9N9NCT2"/>
<comment type="caution">
    <text evidence="2">The sequence shown here is derived from an EMBL/GenBank/DDBJ whole genome shotgun (WGS) entry which is preliminary data.</text>
</comment>
<feature type="region of interest" description="Disordered" evidence="1">
    <location>
        <begin position="1"/>
        <end position="45"/>
    </location>
</feature>
<evidence type="ECO:0000256" key="1">
    <source>
        <dbReference type="SAM" id="MobiDB-lite"/>
    </source>
</evidence>
<feature type="compositionally biased region" description="Polar residues" evidence="1">
    <location>
        <begin position="181"/>
        <end position="198"/>
    </location>
</feature>
<feature type="region of interest" description="Disordered" evidence="1">
    <location>
        <begin position="150"/>
        <end position="198"/>
    </location>
</feature>
<reference evidence="2" key="1">
    <citation type="submission" date="2021-06" db="EMBL/GenBank/DDBJ databases">
        <authorList>
            <person name="Kallberg Y."/>
            <person name="Tangrot J."/>
            <person name="Rosling A."/>
        </authorList>
    </citation>
    <scope>NUCLEOTIDE SEQUENCE</scope>
    <source>
        <strain evidence="2">UK204</strain>
    </source>
</reference>
<dbReference type="EMBL" id="CAJVPQ010010192">
    <property type="protein sequence ID" value="CAG8720910.1"/>
    <property type="molecule type" value="Genomic_DNA"/>
</dbReference>
<proteinExistence type="predicted"/>
<gene>
    <name evidence="2" type="ORF">FCALED_LOCUS14384</name>
</gene>
<dbReference type="Proteomes" id="UP000789570">
    <property type="component" value="Unassembled WGS sequence"/>
</dbReference>
<feature type="compositionally biased region" description="Basic and acidic residues" evidence="1">
    <location>
        <begin position="78"/>
        <end position="99"/>
    </location>
</feature>